<dbReference type="CDD" id="cd00063">
    <property type="entry name" value="FN3"/>
    <property type="match status" value="2"/>
</dbReference>
<dbReference type="InterPro" id="IPR052672">
    <property type="entry name" value="Type1_Cytokine_Rcpt_Type2"/>
</dbReference>
<dbReference type="PROSITE" id="PS50853">
    <property type="entry name" value="FN3"/>
    <property type="match status" value="2"/>
</dbReference>
<sequence length="771" mass="87466">MHVFMELLSTETRTLTLLLLVLALTHALQYGVVTPQDPFIFEGDPLRLYCNITNPSVRENSSSLFFEKGVERRASQELNTRAIRLIVPVVSLGDEGSYTCLVRTMEGKVKDVGTQRVKVDRKPRQVVNVTCSVYNWEEMTCTWDMAIRYRHPDNVNVSLFWVTTDVQQDCPWLSNNSCHWDRDHYMHGQRYSIRIAVTYSVKGHTLDQASKMIHVNTVDLVTPAPVHELRASATNSTCILLTWQIPRVMYREKSFVKQIRTPGKPWKDINLAPSSQIKADHSSHSALVCDLERNSPYEFRVAVMPLYNGWQKGSISDFKTISAYTEEDVPSAAPSICSGCFFDISNTEQDTMAARKVRIMWRHIPKASRHGTLTHYKISYWSLTSHYANKILSYVINQDKSGTSVDLNLPSRREDYRVSIVGATRVGESRNASLILIPAMKNKPEPPQRFLVKRNREERESGRLFLSWEALDTRHVRKRSSAQSLPRHAYPGRATSGLYIVWCAGSRNTWKCQEEPKWVRLPPGQVTYELVTNKTQVDPYDFLIGISVEVKVGHEVMSSGIHWSTCVYTRNQKPKTSPQDVRFSQSTTEDSLVVMWRKPGCREETAYITEYLIKYCPSSTDNKCVGDRLTMNASGDATSTTLPRLATNTKYLVYVVAVSSAGLGPPSNDIWRMVQTKTPEEDLSGLILIVVAIMCALIVVTSCVCFIRCCYTKNQKMPTVDGLLETQPPQKRPAAQHLHHHRDRPLPEPPSEALVEHHTYGRSTSSSHACM</sequence>
<keyword evidence="7 11" id="KW-0472">Membrane</keyword>
<keyword evidence="9" id="KW-0325">Glycoprotein</keyword>
<dbReference type="PANTHER" id="PTHR48423">
    <property type="entry name" value="INTERLEUKIN-27 RECEPTOR SUBUNIT ALPHA"/>
    <property type="match status" value="1"/>
</dbReference>
<dbReference type="Pfam" id="PF00041">
    <property type="entry name" value="fn3"/>
    <property type="match status" value="1"/>
</dbReference>
<keyword evidence="5" id="KW-0677">Repeat</keyword>
<dbReference type="InterPro" id="IPR036116">
    <property type="entry name" value="FN3_sf"/>
</dbReference>
<proteinExistence type="inferred from homology"/>
<comment type="caution">
    <text evidence="15">The sequence shown here is derived from an EMBL/GenBank/DDBJ whole genome shotgun (WGS) entry which is preliminary data.</text>
</comment>
<keyword evidence="4 12" id="KW-0732">Signal</keyword>
<feature type="transmembrane region" description="Helical" evidence="11">
    <location>
        <begin position="683"/>
        <end position="707"/>
    </location>
</feature>
<evidence type="ECO:0000256" key="10">
    <source>
        <dbReference type="SAM" id="MobiDB-lite"/>
    </source>
</evidence>
<dbReference type="InterPro" id="IPR036179">
    <property type="entry name" value="Ig-like_dom_sf"/>
</dbReference>
<keyword evidence="8 15" id="KW-0675">Receptor</keyword>
<evidence type="ECO:0000313" key="16">
    <source>
        <dbReference type="Proteomes" id="UP000762676"/>
    </source>
</evidence>
<keyword evidence="16" id="KW-1185">Reference proteome</keyword>
<dbReference type="Pfam" id="PF00047">
    <property type="entry name" value="ig"/>
    <property type="match status" value="1"/>
</dbReference>
<reference evidence="15 16" key="1">
    <citation type="journal article" date="2021" name="Elife">
        <title>Chloroplast acquisition without the gene transfer in kleptoplastic sea slugs, Plakobranchus ocellatus.</title>
        <authorList>
            <person name="Maeda T."/>
            <person name="Takahashi S."/>
            <person name="Yoshida T."/>
            <person name="Shimamura S."/>
            <person name="Takaki Y."/>
            <person name="Nagai Y."/>
            <person name="Toyoda A."/>
            <person name="Suzuki Y."/>
            <person name="Arimoto A."/>
            <person name="Ishii H."/>
            <person name="Satoh N."/>
            <person name="Nishiyama T."/>
            <person name="Hasebe M."/>
            <person name="Maruyama T."/>
            <person name="Minagawa J."/>
            <person name="Obokata J."/>
            <person name="Shigenobu S."/>
        </authorList>
    </citation>
    <scope>NUCLEOTIDE SEQUENCE [LARGE SCALE GENOMIC DNA]</scope>
</reference>
<organism evidence="15 16">
    <name type="scientific">Elysia marginata</name>
    <dbReference type="NCBI Taxonomy" id="1093978"/>
    <lineage>
        <taxon>Eukaryota</taxon>
        <taxon>Metazoa</taxon>
        <taxon>Spiralia</taxon>
        <taxon>Lophotrochozoa</taxon>
        <taxon>Mollusca</taxon>
        <taxon>Gastropoda</taxon>
        <taxon>Heterobranchia</taxon>
        <taxon>Euthyneura</taxon>
        <taxon>Panpulmonata</taxon>
        <taxon>Sacoglossa</taxon>
        <taxon>Placobranchoidea</taxon>
        <taxon>Plakobranchidae</taxon>
        <taxon>Elysia</taxon>
    </lineage>
</organism>
<dbReference type="SUPFAM" id="SSF49265">
    <property type="entry name" value="Fibronectin type III"/>
    <property type="match status" value="4"/>
</dbReference>
<dbReference type="InterPro" id="IPR013783">
    <property type="entry name" value="Ig-like_fold"/>
</dbReference>
<feature type="chain" id="PRO_5043954900" evidence="12">
    <location>
        <begin position="28"/>
        <end position="771"/>
    </location>
</feature>
<dbReference type="SUPFAM" id="SSF48726">
    <property type="entry name" value="Immunoglobulin"/>
    <property type="match status" value="1"/>
</dbReference>
<evidence type="ECO:0000256" key="11">
    <source>
        <dbReference type="SAM" id="Phobius"/>
    </source>
</evidence>
<dbReference type="PROSITE" id="PS50835">
    <property type="entry name" value="IG_LIKE"/>
    <property type="match status" value="1"/>
</dbReference>
<evidence type="ECO:0000259" key="14">
    <source>
        <dbReference type="PROSITE" id="PS50853"/>
    </source>
</evidence>
<evidence type="ECO:0000256" key="3">
    <source>
        <dbReference type="ARBA" id="ARBA00022692"/>
    </source>
</evidence>
<accession>A0AAV4GD95</accession>
<keyword evidence="3 11" id="KW-0812">Transmembrane</keyword>
<comment type="subcellular location">
    <subcellularLocation>
        <location evidence="1">Membrane</location>
        <topology evidence="1">Single-pass type I membrane protein</topology>
    </subcellularLocation>
</comment>
<dbReference type="EMBL" id="BMAT01004915">
    <property type="protein sequence ID" value="GFR83005.1"/>
    <property type="molecule type" value="Genomic_DNA"/>
</dbReference>
<feature type="signal peptide" evidence="12">
    <location>
        <begin position="1"/>
        <end position="27"/>
    </location>
</feature>
<gene>
    <name evidence="15" type="ORF">ElyMa_002377800</name>
</gene>
<feature type="non-terminal residue" evidence="15">
    <location>
        <position position="771"/>
    </location>
</feature>
<evidence type="ECO:0000256" key="1">
    <source>
        <dbReference type="ARBA" id="ARBA00004479"/>
    </source>
</evidence>
<dbReference type="Proteomes" id="UP000762676">
    <property type="component" value="Unassembled WGS sequence"/>
</dbReference>
<keyword evidence="6 11" id="KW-1133">Transmembrane helix</keyword>
<name>A0AAV4GD95_9GAST</name>
<feature type="domain" description="Fibronectin type-III" evidence="14">
    <location>
        <begin position="577"/>
        <end position="681"/>
    </location>
</feature>
<evidence type="ECO:0000256" key="5">
    <source>
        <dbReference type="ARBA" id="ARBA00022737"/>
    </source>
</evidence>
<evidence type="ECO:0000256" key="4">
    <source>
        <dbReference type="ARBA" id="ARBA00022729"/>
    </source>
</evidence>
<evidence type="ECO:0000256" key="7">
    <source>
        <dbReference type="ARBA" id="ARBA00023136"/>
    </source>
</evidence>
<feature type="domain" description="Ig-like" evidence="13">
    <location>
        <begin position="42"/>
        <end position="110"/>
    </location>
</feature>
<feature type="domain" description="Fibronectin type-III" evidence="14">
    <location>
        <begin position="225"/>
        <end position="328"/>
    </location>
</feature>
<dbReference type="AlphaFoldDB" id="A0AAV4GD95"/>
<feature type="region of interest" description="Disordered" evidence="10">
    <location>
        <begin position="722"/>
        <end position="753"/>
    </location>
</feature>
<dbReference type="InterPro" id="IPR007110">
    <property type="entry name" value="Ig-like_dom"/>
</dbReference>
<evidence type="ECO:0000256" key="2">
    <source>
        <dbReference type="ARBA" id="ARBA00008921"/>
    </source>
</evidence>
<evidence type="ECO:0000256" key="12">
    <source>
        <dbReference type="SAM" id="SignalP"/>
    </source>
</evidence>
<protein>
    <submittedName>
        <fullName evidence="15">Cytokine receptor</fullName>
    </submittedName>
</protein>
<evidence type="ECO:0000256" key="6">
    <source>
        <dbReference type="ARBA" id="ARBA00022989"/>
    </source>
</evidence>
<evidence type="ECO:0000259" key="13">
    <source>
        <dbReference type="PROSITE" id="PS50835"/>
    </source>
</evidence>
<comment type="similarity">
    <text evidence="2">Belongs to the type I cytokine receptor family. Type 2 subfamily.</text>
</comment>
<dbReference type="SMART" id="SM00060">
    <property type="entry name" value="FN3"/>
    <property type="match status" value="3"/>
</dbReference>
<evidence type="ECO:0000256" key="8">
    <source>
        <dbReference type="ARBA" id="ARBA00023170"/>
    </source>
</evidence>
<evidence type="ECO:0000313" key="15">
    <source>
        <dbReference type="EMBL" id="GFR83005.1"/>
    </source>
</evidence>
<dbReference type="InterPro" id="IPR013151">
    <property type="entry name" value="Immunoglobulin_dom"/>
</dbReference>
<dbReference type="InterPro" id="IPR003961">
    <property type="entry name" value="FN3_dom"/>
</dbReference>
<dbReference type="GO" id="GO:0005886">
    <property type="term" value="C:plasma membrane"/>
    <property type="evidence" value="ECO:0007669"/>
    <property type="project" value="UniProtKB-ARBA"/>
</dbReference>
<evidence type="ECO:0000256" key="9">
    <source>
        <dbReference type="ARBA" id="ARBA00023180"/>
    </source>
</evidence>
<dbReference type="PANTHER" id="PTHR48423:SF1">
    <property type="entry name" value="INTERLEUKIN-27 RECEPTOR SUBUNIT ALPHA"/>
    <property type="match status" value="1"/>
</dbReference>
<dbReference type="Gene3D" id="2.60.40.10">
    <property type="entry name" value="Immunoglobulins"/>
    <property type="match status" value="5"/>
</dbReference>